<dbReference type="Proteomes" id="UP000664288">
    <property type="component" value="Unassembled WGS sequence"/>
</dbReference>
<comment type="caution">
    <text evidence="2">The sequence shown here is derived from an EMBL/GenBank/DDBJ whole genome shotgun (WGS) entry which is preliminary data.</text>
</comment>
<feature type="compositionally biased region" description="Basic and acidic residues" evidence="1">
    <location>
        <begin position="150"/>
        <end position="191"/>
    </location>
</feature>
<dbReference type="Gene3D" id="2.30.30.220">
    <property type="entry name" value="SspB-like"/>
    <property type="match status" value="1"/>
</dbReference>
<evidence type="ECO:0000256" key="1">
    <source>
        <dbReference type="SAM" id="MobiDB-lite"/>
    </source>
</evidence>
<sequence length="191" mass="20953">MGQDLIRYDVLAQEALRGVIRKVLGEVAKTGLPGEHHFFITFLTSAPGVRISSRLREKYPELMTIVIQHQFWDLQVTETSFEVGLSFSDIPERLLVPYSAIRGFYDPAVNFELEFDVQSAAGTARPDSEEPAPAPVPLAKPGTPAPAARKGKDAQKPEKTKADKAESGAEASEGERKDAEVVSLDAFRKKT</sequence>
<evidence type="ECO:0008006" key="4">
    <source>
        <dbReference type="Google" id="ProtNLM"/>
    </source>
</evidence>
<reference evidence="2 3" key="1">
    <citation type="submission" date="2021-03" db="EMBL/GenBank/DDBJ databases">
        <title>Whole genome sequence of Jiella sp. MQZ13P-4.</title>
        <authorList>
            <person name="Tuo L."/>
        </authorList>
    </citation>
    <scope>NUCLEOTIDE SEQUENCE [LARGE SCALE GENOMIC DNA]</scope>
    <source>
        <strain evidence="2 3">MQZ13P-4</strain>
    </source>
</reference>
<dbReference type="InterPro" id="IPR007481">
    <property type="entry name" value="SspB"/>
</dbReference>
<evidence type="ECO:0000313" key="2">
    <source>
        <dbReference type="EMBL" id="MBO0903082.1"/>
    </source>
</evidence>
<dbReference type="RefSeq" id="WP_207349703.1">
    <property type="nucleotide sequence ID" value="NZ_JAFMPY010000004.1"/>
</dbReference>
<keyword evidence="3" id="KW-1185">Reference proteome</keyword>
<accession>A0ABS3J1V8</accession>
<name>A0ABS3J1V8_9HYPH</name>
<protein>
    <recommendedName>
        <fullName evidence="4">Stringent starvation protein B</fullName>
    </recommendedName>
</protein>
<dbReference type="EMBL" id="JAFMPY010000004">
    <property type="protein sequence ID" value="MBO0903082.1"/>
    <property type="molecule type" value="Genomic_DNA"/>
</dbReference>
<dbReference type="SUPFAM" id="SSF101738">
    <property type="entry name" value="SspB-like"/>
    <property type="match status" value="1"/>
</dbReference>
<evidence type="ECO:0000313" key="3">
    <source>
        <dbReference type="Proteomes" id="UP000664288"/>
    </source>
</evidence>
<dbReference type="Pfam" id="PF04386">
    <property type="entry name" value="SspB"/>
    <property type="match status" value="1"/>
</dbReference>
<feature type="region of interest" description="Disordered" evidence="1">
    <location>
        <begin position="121"/>
        <end position="191"/>
    </location>
</feature>
<proteinExistence type="predicted"/>
<gene>
    <name evidence="2" type="ORF">J1C47_05470</name>
</gene>
<dbReference type="InterPro" id="IPR036760">
    <property type="entry name" value="SspB-like_sf"/>
</dbReference>
<organism evidence="2 3">
    <name type="scientific">Jiella sonneratiae</name>
    <dbReference type="NCBI Taxonomy" id="2816856"/>
    <lineage>
        <taxon>Bacteria</taxon>
        <taxon>Pseudomonadati</taxon>
        <taxon>Pseudomonadota</taxon>
        <taxon>Alphaproteobacteria</taxon>
        <taxon>Hyphomicrobiales</taxon>
        <taxon>Aurantimonadaceae</taxon>
        <taxon>Jiella</taxon>
    </lineage>
</organism>